<evidence type="ECO:0000256" key="1">
    <source>
        <dbReference type="ARBA" id="ARBA00000677"/>
    </source>
</evidence>
<evidence type="ECO:0000259" key="8">
    <source>
        <dbReference type="Pfam" id="PF10502"/>
    </source>
</evidence>
<evidence type="ECO:0000256" key="7">
    <source>
        <dbReference type="SAM" id="MobiDB-lite"/>
    </source>
</evidence>
<evidence type="ECO:0000256" key="4">
    <source>
        <dbReference type="ARBA" id="ARBA00013208"/>
    </source>
</evidence>
<feature type="transmembrane region" description="Helical" evidence="6">
    <location>
        <begin position="50"/>
        <end position="70"/>
    </location>
</feature>
<dbReference type="Gene3D" id="2.10.109.10">
    <property type="entry name" value="Umud Fragment, subunit A"/>
    <property type="match status" value="1"/>
</dbReference>
<evidence type="ECO:0000256" key="5">
    <source>
        <dbReference type="ARBA" id="ARBA00022801"/>
    </source>
</evidence>
<evidence type="ECO:0000256" key="2">
    <source>
        <dbReference type="ARBA" id="ARBA00004401"/>
    </source>
</evidence>
<protein>
    <recommendedName>
        <fullName evidence="4 6">Signal peptidase I</fullName>
        <ecNumber evidence="4 6">3.4.21.89</ecNumber>
    </recommendedName>
</protein>
<dbReference type="Pfam" id="PF10502">
    <property type="entry name" value="Peptidase_S26"/>
    <property type="match status" value="1"/>
</dbReference>
<evidence type="ECO:0000256" key="6">
    <source>
        <dbReference type="RuleBase" id="RU362042"/>
    </source>
</evidence>
<evidence type="ECO:0000313" key="9">
    <source>
        <dbReference type="EMBL" id="GIJ16863.1"/>
    </source>
</evidence>
<comment type="subcellular location">
    <subcellularLocation>
        <location evidence="2">Cell membrane</location>
        <topology evidence="2">Single-pass type II membrane protein</topology>
    </subcellularLocation>
    <subcellularLocation>
        <location evidence="6">Membrane</location>
        <topology evidence="6">Single-pass type II membrane protein</topology>
    </subcellularLocation>
</comment>
<keyword evidence="6" id="KW-0645">Protease</keyword>
<dbReference type="Proteomes" id="UP000647860">
    <property type="component" value="Unassembled WGS sequence"/>
</dbReference>
<keyword evidence="5 6" id="KW-0378">Hydrolase</keyword>
<dbReference type="CDD" id="cd06530">
    <property type="entry name" value="S26_SPase_I"/>
    <property type="match status" value="1"/>
</dbReference>
<dbReference type="InterPro" id="IPR036286">
    <property type="entry name" value="LexA/Signal_pep-like_sf"/>
</dbReference>
<organism evidence="9 10">
    <name type="scientific">Micromonospora gifhornensis</name>
    <dbReference type="NCBI Taxonomy" id="84594"/>
    <lineage>
        <taxon>Bacteria</taxon>
        <taxon>Bacillati</taxon>
        <taxon>Actinomycetota</taxon>
        <taxon>Actinomycetes</taxon>
        <taxon>Micromonosporales</taxon>
        <taxon>Micromonosporaceae</taxon>
        <taxon>Micromonospora</taxon>
    </lineage>
</organism>
<dbReference type="InterPro" id="IPR019533">
    <property type="entry name" value="Peptidase_S26"/>
</dbReference>
<dbReference type="InterPro" id="IPR019758">
    <property type="entry name" value="Pept_S26A_signal_pept_1_CS"/>
</dbReference>
<dbReference type="PRINTS" id="PR00727">
    <property type="entry name" value="LEADERPTASE"/>
</dbReference>
<keyword evidence="6" id="KW-0812">Transmembrane</keyword>
<feature type="region of interest" description="Disordered" evidence="7">
    <location>
        <begin position="205"/>
        <end position="246"/>
    </location>
</feature>
<evidence type="ECO:0000313" key="10">
    <source>
        <dbReference type="Proteomes" id="UP000647860"/>
    </source>
</evidence>
<dbReference type="EC" id="3.4.21.89" evidence="4 6"/>
<comment type="caution">
    <text evidence="9">The sequence shown here is derived from an EMBL/GenBank/DDBJ whole genome shotgun (WGS) entry which is preliminary data.</text>
</comment>
<feature type="compositionally biased region" description="Basic and acidic residues" evidence="7">
    <location>
        <begin position="220"/>
        <end position="231"/>
    </location>
</feature>
<dbReference type="PANTHER" id="PTHR43390">
    <property type="entry name" value="SIGNAL PEPTIDASE I"/>
    <property type="match status" value="1"/>
</dbReference>
<sequence>MTDLPPRHAETAEQLRALAATAAATISTRPELARQVLNLARRRRRLRRTAIATAGGLAVLTTLAATTLLGRADHFTVIQPSNAMSPTVTIGDRLVFDRTLSPSRGDVVLLRRSDNGRDFDAVMRVLGLPGDTVGCPAGPDGRCPALLVNGAALTEPYVAGPTDPFPTVDVPPGRVFVVGDNRPVSYDSRAVGPEPLDAVTGVAVRIRGNDGQDRPVPGAPHRDGPGDRDNVDPPGPIPPAQVSEPD</sequence>
<keyword evidence="10" id="KW-1185">Reference proteome</keyword>
<comment type="catalytic activity">
    <reaction evidence="1 6">
        <text>Cleavage of hydrophobic, N-terminal signal or leader sequences from secreted and periplasmic proteins.</text>
        <dbReference type="EC" id="3.4.21.89"/>
    </reaction>
</comment>
<keyword evidence="6" id="KW-1133">Transmembrane helix</keyword>
<dbReference type="PROSITE" id="PS00761">
    <property type="entry name" value="SPASE_I_3"/>
    <property type="match status" value="1"/>
</dbReference>
<gene>
    <name evidence="9" type="ORF">Vgi01_35470</name>
</gene>
<dbReference type="RefSeq" id="WP_204291742.1">
    <property type="nucleotide sequence ID" value="NZ_BAAAGZ010000014.1"/>
</dbReference>
<keyword evidence="6" id="KW-0472">Membrane</keyword>
<dbReference type="NCBIfam" id="TIGR02227">
    <property type="entry name" value="sigpep_I_bact"/>
    <property type="match status" value="1"/>
</dbReference>
<comment type="similarity">
    <text evidence="3 6">Belongs to the peptidase S26 family.</text>
</comment>
<accession>A0ABQ4IGK9</accession>
<dbReference type="EMBL" id="BOPA01000024">
    <property type="protein sequence ID" value="GIJ16863.1"/>
    <property type="molecule type" value="Genomic_DNA"/>
</dbReference>
<evidence type="ECO:0000256" key="3">
    <source>
        <dbReference type="ARBA" id="ARBA00009370"/>
    </source>
</evidence>
<name>A0ABQ4IGK9_9ACTN</name>
<reference evidence="9 10" key="1">
    <citation type="submission" date="2021-01" db="EMBL/GenBank/DDBJ databases">
        <title>Whole genome shotgun sequence of Verrucosispora gifhornensis NBRC 16317.</title>
        <authorList>
            <person name="Komaki H."/>
            <person name="Tamura T."/>
        </authorList>
    </citation>
    <scope>NUCLEOTIDE SEQUENCE [LARGE SCALE GENOMIC DNA]</scope>
    <source>
        <strain evidence="9 10">NBRC 16317</strain>
    </source>
</reference>
<dbReference type="PANTHER" id="PTHR43390:SF1">
    <property type="entry name" value="CHLOROPLAST PROCESSING PEPTIDASE"/>
    <property type="match status" value="1"/>
</dbReference>
<dbReference type="SUPFAM" id="SSF51306">
    <property type="entry name" value="LexA/Signal peptidase"/>
    <property type="match status" value="1"/>
</dbReference>
<dbReference type="InterPro" id="IPR000223">
    <property type="entry name" value="Pept_S26A_signal_pept_1"/>
</dbReference>
<feature type="domain" description="Peptidase S26" evidence="8">
    <location>
        <begin position="59"/>
        <end position="204"/>
    </location>
</feature>
<proteinExistence type="inferred from homology"/>